<evidence type="ECO:0000313" key="2">
    <source>
        <dbReference type="Proteomes" id="UP000501802"/>
    </source>
</evidence>
<dbReference type="AlphaFoldDB" id="A0A6G9AFA3"/>
<reference evidence="1 2" key="1">
    <citation type="submission" date="2020-03" db="EMBL/GenBank/DDBJ databases">
        <authorList>
            <person name="Kim M.K."/>
        </authorList>
    </citation>
    <scope>NUCLEOTIDE SEQUENCE [LARGE SCALE GENOMIC DNA]</scope>
    <source>
        <strain evidence="1 2">BT328</strain>
    </source>
</reference>
<dbReference type="KEGG" id="spib:G8759_14300"/>
<accession>A0A6G9AFA3</accession>
<dbReference type="Proteomes" id="UP000501802">
    <property type="component" value="Chromosome"/>
</dbReference>
<evidence type="ECO:0000313" key="1">
    <source>
        <dbReference type="EMBL" id="QIP11137.1"/>
    </source>
</evidence>
<sequence length="86" mass="9483">MSLAIRLRDTFTPCSRSASAIRAPVARDYHNDLGSEHALAGYGSPTVPGFVGECRRDAYASNSSRYCSPSILYTSSRREIDEHFPL</sequence>
<keyword evidence="2" id="KW-1185">Reference proteome</keyword>
<protein>
    <submittedName>
        <fullName evidence="1">Uncharacterized protein</fullName>
    </submittedName>
</protein>
<dbReference type="RefSeq" id="WP_167204107.1">
    <property type="nucleotide sequence ID" value="NZ_CP050063.1"/>
</dbReference>
<name>A0A6G9AFA3_9BACT</name>
<gene>
    <name evidence="1" type="ORF">G8759_14300</name>
</gene>
<dbReference type="EMBL" id="CP050063">
    <property type="protein sequence ID" value="QIP11137.1"/>
    <property type="molecule type" value="Genomic_DNA"/>
</dbReference>
<proteinExistence type="predicted"/>
<organism evidence="1 2">
    <name type="scientific">Spirosoma aureum</name>
    <dbReference type="NCBI Taxonomy" id="2692134"/>
    <lineage>
        <taxon>Bacteria</taxon>
        <taxon>Pseudomonadati</taxon>
        <taxon>Bacteroidota</taxon>
        <taxon>Cytophagia</taxon>
        <taxon>Cytophagales</taxon>
        <taxon>Cytophagaceae</taxon>
        <taxon>Spirosoma</taxon>
    </lineage>
</organism>